<sequence>MFLGRCRNHPYHHHFLVSRNPVSLNWLSLASPSSKSLYIENAFVFQIIFIFSIFSFAYSKSVNRPEDPFKTKFITSKSEEIEEEEEDISLEESSEIVRITTTRAPRLLYPPTHQNLLYSIFPNLQKEKDWRKYCPANQYQFQLTCRPGKKLRYDLQLFCQQFSDMCGVPNINLYPSRFQPEDDGRPAGYGQKQKNGNFGVGRSWGFGLGAIPGMEVRTSQGADIGNEKLPFFDQIGGMMLNYGGEVGVLGHRTGKGPARSMNALARGYPSFGLGPPNKAADQQFGESVAKALGVPSLNNVFNKLAKNSKNKKISGYEPGYGAVNPHGPFAIGKVCYSSKTYSF</sequence>
<evidence type="ECO:0000313" key="2">
    <source>
        <dbReference type="WBParaSite" id="Csp11.Scaffold630.g20225.t1"/>
    </source>
</evidence>
<keyword evidence="1" id="KW-1185">Reference proteome</keyword>
<dbReference type="eggNOG" id="ENOG502R2CS">
    <property type="taxonomic scope" value="Eukaryota"/>
</dbReference>
<reference evidence="2" key="1">
    <citation type="submission" date="2016-11" db="UniProtKB">
        <authorList>
            <consortium name="WormBaseParasite"/>
        </authorList>
    </citation>
    <scope>IDENTIFICATION</scope>
</reference>
<dbReference type="WBParaSite" id="Csp11.Scaffold630.g20225.t1">
    <property type="protein sequence ID" value="Csp11.Scaffold630.g20225.t1"/>
    <property type="gene ID" value="Csp11.Scaffold630.g20225"/>
</dbReference>
<dbReference type="STRING" id="1561998.A0A1I7UX61"/>
<accession>A0A1I7UX61</accession>
<name>A0A1I7UX61_9PELO</name>
<protein>
    <submittedName>
        <fullName evidence="2">Uncharacterized protein</fullName>
    </submittedName>
</protein>
<evidence type="ECO:0000313" key="1">
    <source>
        <dbReference type="Proteomes" id="UP000095282"/>
    </source>
</evidence>
<proteinExistence type="predicted"/>
<organism evidence="1 2">
    <name type="scientific">Caenorhabditis tropicalis</name>
    <dbReference type="NCBI Taxonomy" id="1561998"/>
    <lineage>
        <taxon>Eukaryota</taxon>
        <taxon>Metazoa</taxon>
        <taxon>Ecdysozoa</taxon>
        <taxon>Nematoda</taxon>
        <taxon>Chromadorea</taxon>
        <taxon>Rhabditida</taxon>
        <taxon>Rhabditina</taxon>
        <taxon>Rhabditomorpha</taxon>
        <taxon>Rhabditoidea</taxon>
        <taxon>Rhabditidae</taxon>
        <taxon>Peloderinae</taxon>
        <taxon>Caenorhabditis</taxon>
    </lineage>
</organism>
<dbReference type="PANTHER" id="PTHR38613:SF1">
    <property type="entry name" value="PROTEIN CBG11062"/>
    <property type="match status" value="1"/>
</dbReference>
<dbReference type="PANTHER" id="PTHR38613">
    <property type="entry name" value="PROTEIN CBG03211-RELATED"/>
    <property type="match status" value="1"/>
</dbReference>
<dbReference type="Proteomes" id="UP000095282">
    <property type="component" value="Unplaced"/>
</dbReference>
<dbReference type="AlphaFoldDB" id="A0A1I7UX61"/>